<dbReference type="InterPro" id="IPR007161">
    <property type="entry name" value="DUF364"/>
</dbReference>
<dbReference type="SUPFAM" id="SSF159713">
    <property type="entry name" value="Dhaf3308-like"/>
    <property type="match status" value="1"/>
</dbReference>
<reference evidence="2 3" key="1">
    <citation type="submission" date="2018-08" db="EMBL/GenBank/DDBJ databases">
        <title>Form III RuBisCO-mediated autotrophy in Thermodesulfobium bacteria.</title>
        <authorList>
            <person name="Toshchakov S.V."/>
            <person name="Kublanov I.V."/>
            <person name="Frolov E."/>
            <person name="Bonch-Osmolovskaya E.A."/>
            <person name="Tourova T.P."/>
            <person name="Chernych N.A."/>
            <person name="Lebedinsky A.V."/>
        </authorList>
    </citation>
    <scope>NUCLEOTIDE SEQUENCE [LARGE SCALE GENOMIC DNA]</scope>
    <source>
        <strain evidence="2 3">SR</strain>
    </source>
</reference>
<dbReference type="EMBL" id="QSLN01000003">
    <property type="protein sequence ID" value="RDV84012.1"/>
    <property type="molecule type" value="Genomic_DNA"/>
</dbReference>
<sequence length="243" mass="26687">MEDIYTTLRRRAVELAEQAGLLALPVEVRARVLTPREAIGDPGRSDFPLQKGKESLVEAQFQGSRGQAFTDHPGHFTGTLEQVLTLPLEDNYHRAVFVATLNALLRHLGKVTGTVHCRNEGPRRCAEELVSYLKEHFGTPQVGFIGLQPALVEACSRYFPVRVLDLDPENIGREKFGVLIEDGRGDIEAFRRWAEVLLVTGSTLTNGTIADWLNAPCPALFYGTTIAGAASLLGLLRFCPCST</sequence>
<evidence type="ECO:0000313" key="2">
    <source>
        <dbReference type="EMBL" id="RDV84012.1"/>
    </source>
</evidence>
<protein>
    <recommendedName>
        <fullName evidence="1">Putative heavy-metal chelation domain-containing protein</fullName>
    </recommendedName>
</protein>
<proteinExistence type="predicted"/>
<name>A0A3D8P4D8_9THEO</name>
<dbReference type="OrthoDB" id="3596at2"/>
<comment type="caution">
    <text evidence="2">The sequence shown here is derived from an EMBL/GenBank/DDBJ whole genome shotgun (WGS) entry which is preliminary data.</text>
</comment>
<dbReference type="AlphaFoldDB" id="A0A3D8P4D8"/>
<dbReference type="Proteomes" id="UP000256329">
    <property type="component" value="Unassembled WGS sequence"/>
</dbReference>
<gene>
    <name evidence="2" type="ORF">DXX99_04050</name>
</gene>
<evidence type="ECO:0000259" key="1">
    <source>
        <dbReference type="Pfam" id="PF04016"/>
    </source>
</evidence>
<dbReference type="Pfam" id="PF04016">
    <property type="entry name" value="DUF364"/>
    <property type="match status" value="1"/>
</dbReference>
<accession>A0A3D8P4D8</accession>
<dbReference type="RefSeq" id="WP_115792232.1">
    <property type="nucleotide sequence ID" value="NZ_QSLN01000003.1"/>
</dbReference>
<evidence type="ECO:0000313" key="3">
    <source>
        <dbReference type="Proteomes" id="UP000256329"/>
    </source>
</evidence>
<feature type="domain" description="Putative heavy-metal chelation" evidence="1">
    <location>
        <begin position="140"/>
        <end position="213"/>
    </location>
</feature>
<keyword evidence="3" id="KW-1185">Reference proteome</keyword>
<dbReference type="Gene3D" id="3.40.50.11590">
    <property type="match status" value="1"/>
</dbReference>
<organism evidence="2 3">
    <name type="scientific">Ammonifex thiophilus</name>
    <dbReference type="NCBI Taxonomy" id="444093"/>
    <lineage>
        <taxon>Bacteria</taxon>
        <taxon>Bacillati</taxon>
        <taxon>Bacillota</taxon>
        <taxon>Clostridia</taxon>
        <taxon>Thermoanaerobacterales</taxon>
        <taxon>Thermoanaerobacteraceae</taxon>
        <taxon>Ammonifex</taxon>
    </lineage>
</organism>